<accession>A0A834WPZ6</accession>
<name>A0A834WPZ6_9FABA</name>
<evidence type="ECO:0000313" key="2">
    <source>
        <dbReference type="Proteomes" id="UP000634136"/>
    </source>
</evidence>
<dbReference type="EMBL" id="JAAIUW010000005">
    <property type="protein sequence ID" value="KAF7830347.1"/>
    <property type="molecule type" value="Genomic_DNA"/>
</dbReference>
<dbReference type="Proteomes" id="UP000634136">
    <property type="component" value="Unassembled WGS sequence"/>
</dbReference>
<proteinExistence type="predicted"/>
<protein>
    <submittedName>
        <fullName evidence="1">Uncharacterized protein</fullName>
    </submittedName>
</protein>
<dbReference type="AlphaFoldDB" id="A0A834WPZ6"/>
<organism evidence="1 2">
    <name type="scientific">Senna tora</name>
    <dbReference type="NCBI Taxonomy" id="362788"/>
    <lineage>
        <taxon>Eukaryota</taxon>
        <taxon>Viridiplantae</taxon>
        <taxon>Streptophyta</taxon>
        <taxon>Embryophyta</taxon>
        <taxon>Tracheophyta</taxon>
        <taxon>Spermatophyta</taxon>
        <taxon>Magnoliopsida</taxon>
        <taxon>eudicotyledons</taxon>
        <taxon>Gunneridae</taxon>
        <taxon>Pentapetalae</taxon>
        <taxon>rosids</taxon>
        <taxon>fabids</taxon>
        <taxon>Fabales</taxon>
        <taxon>Fabaceae</taxon>
        <taxon>Caesalpinioideae</taxon>
        <taxon>Cassia clade</taxon>
        <taxon>Senna</taxon>
    </lineage>
</organism>
<gene>
    <name evidence="1" type="ORF">G2W53_012680</name>
</gene>
<keyword evidence="2" id="KW-1185">Reference proteome</keyword>
<reference evidence="1" key="1">
    <citation type="submission" date="2020-09" db="EMBL/GenBank/DDBJ databases">
        <title>Genome-Enabled Discovery of Anthraquinone Biosynthesis in Senna tora.</title>
        <authorList>
            <person name="Kang S.-H."/>
            <person name="Pandey R.P."/>
            <person name="Lee C.-M."/>
            <person name="Sim J.-S."/>
            <person name="Jeong J.-T."/>
            <person name="Choi B.-S."/>
            <person name="Jung M."/>
            <person name="Ginzburg D."/>
            <person name="Zhao K."/>
            <person name="Won S.Y."/>
            <person name="Oh T.-J."/>
            <person name="Yu Y."/>
            <person name="Kim N.-H."/>
            <person name="Lee O.R."/>
            <person name="Lee T.-H."/>
            <person name="Bashyal P."/>
            <person name="Kim T.-S."/>
            <person name="Lee W.-H."/>
            <person name="Kawkins C."/>
            <person name="Kim C.-K."/>
            <person name="Kim J.S."/>
            <person name="Ahn B.O."/>
            <person name="Rhee S.Y."/>
            <person name="Sohng J.K."/>
        </authorList>
    </citation>
    <scope>NUCLEOTIDE SEQUENCE</scope>
    <source>
        <tissue evidence="1">Leaf</tissue>
    </source>
</reference>
<evidence type="ECO:0000313" key="1">
    <source>
        <dbReference type="EMBL" id="KAF7830347.1"/>
    </source>
</evidence>
<comment type="caution">
    <text evidence="1">The sequence shown here is derived from an EMBL/GenBank/DDBJ whole genome shotgun (WGS) entry which is preliminary data.</text>
</comment>
<sequence>MAMSKFGQPISNCIVSSRRKSDLHLPVLGEKLLNLLNTP</sequence>